<evidence type="ECO:0000256" key="3">
    <source>
        <dbReference type="ARBA" id="ARBA00022771"/>
    </source>
</evidence>
<accession>A0A6P5WUC0</accession>
<evidence type="ECO:0000256" key="4">
    <source>
        <dbReference type="ARBA" id="ARBA00022833"/>
    </source>
</evidence>
<evidence type="ECO:0000313" key="7">
    <source>
        <dbReference type="RefSeq" id="XP_022719699.1"/>
    </source>
</evidence>
<keyword evidence="6" id="KW-1185">Reference proteome</keyword>
<dbReference type="PANTHER" id="PTHR46288">
    <property type="entry name" value="PHORBOL-ESTER/DAG-TYPE DOMAIN-CONTAINING PROTEIN"/>
    <property type="match status" value="1"/>
</dbReference>
<organism evidence="6 7">
    <name type="scientific">Durio zibethinus</name>
    <name type="common">Durian</name>
    <dbReference type="NCBI Taxonomy" id="66656"/>
    <lineage>
        <taxon>Eukaryota</taxon>
        <taxon>Viridiplantae</taxon>
        <taxon>Streptophyta</taxon>
        <taxon>Embryophyta</taxon>
        <taxon>Tracheophyta</taxon>
        <taxon>Spermatophyta</taxon>
        <taxon>Magnoliopsida</taxon>
        <taxon>eudicotyledons</taxon>
        <taxon>Gunneridae</taxon>
        <taxon>Pentapetalae</taxon>
        <taxon>rosids</taxon>
        <taxon>malvids</taxon>
        <taxon>Malvales</taxon>
        <taxon>Malvaceae</taxon>
        <taxon>Helicteroideae</taxon>
        <taxon>Durio</taxon>
    </lineage>
</organism>
<dbReference type="GO" id="GO:0008270">
    <property type="term" value="F:zinc ion binding"/>
    <property type="evidence" value="ECO:0007669"/>
    <property type="project" value="UniProtKB-KW"/>
</dbReference>
<dbReference type="InterPro" id="IPR004146">
    <property type="entry name" value="DC1"/>
</dbReference>
<dbReference type="OrthoDB" id="1650216at2759"/>
<gene>
    <name evidence="7" type="primary">LOC111277537</name>
</gene>
<evidence type="ECO:0000259" key="5">
    <source>
        <dbReference type="PROSITE" id="PS50081"/>
    </source>
</evidence>
<dbReference type="SMART" id="SM00249">
    <property type="entry name" value="PHD"/>
    <property type="match status" value="5"/>
</dbReference>
<dbReference type="Pfam" id="PF03107">
    <property type="entry name" value="C1_2"/>
    <property type="match status" value="4"/>
</dbReference>
<proteinExistence type="predicted"/>
<dbReference type="SMART" id="SM00109">
    <property type="entry name" value="C1"/>
    <property type="match status" value="3"/>
</dbReference>
<dbReference type="KEGG" id="dzi:111277537"/>
<keyword evidence="2" id="KW-0677">Repeat</keyword>
<reference evidence="7" key="1">
    <citation type="submission" date="2025-08" db="UniProtKB">
        <authorList>
            <consortium name="RefSeq"/>
        </authorList>
    </citation>
    <scope>IDENTIFICATION</scope>
    <source>
        <tissue evidence="7">Fruit stalk</tissue>
    </source>
</reference>
<evidence type="ECO:0000256" key="2">
    <source>
        <dbReference type="ARBA" id="ARBA00022737"/>
    </source>
</evidence>
<evidence type="ECO:0000313" key="6">
    <source>
        <dbReference type="Proteomes" id="UP000515121"/>
    </source>
</evidence>
<dbReference type="PANTHER" id="PTHR46288:SF86">
    <property type="entry name" value="PHORBOL-ESTER_DAG-TYPE DOMAIN-CONTAINING PROTEIN"/>
    <property type="match status" value="1"/>
</dbReference>
<dbReference type="InterPro" id="IPR046349">
    <property type="entry name" value="C1-like_sf"/>
</dbReference>
<dbReference type="InterPro" id="IPR001965">
    <property type="entry name" value="Znf_PHD"/>
</dbReference>
<protein>
    <submittedName>
        <fullName evidence="7">Uncharacterized protein LOC111277537</fullName>
    </submittedName>
</protein>
<name>A0A6P5WUC0_DURZI</name>
<keyword evidence="4" id="KW-0862">Zinc</keyword>
<dbReference type="AlphaFoldDB" id="A0A6P5WUC0"/>
<keyword evidence="1" id="KW-0479">Metal-binding</keyword>
<dbReference type="RefSeq" id="XP_022719699.1">
    <property type="nucleotide sequence ID" value="XM_022863964.1"/>
</dbReference>
<dbReference type="PROSITE" id="PS50081">
    <property type="entry name" value="ZF_DAG_PE_2"/>
    <property type="match status" value="1"/>
</dbReference>
<sequence>MDVKPFLHEHYLLFDEYMDQEACCDHCNQQIAGWAFTCETCKFWLHESCAKQQLPSTISHPLHSQHLLTPLFIDCFNHDYLNICDKCFSLTRGCMYGCKDCNFNLDLICASSTTNDETPHEEWERSYHRHKTIQHFGHRDELNLFNYRKVGKDEYSCKWCEKLLSGMSYGCLSSYCTPEEVFFHESCISFAMLVEIISNIERTKDIVVQSANSTFMKCMEMIRLNESESAFYRCVECDFNLHLRCASLSFTTKHEYHRHELTLVHSFIEDGSNEYYCDICEKERKPKHHVYCCQKCKFVAHIGCALHKSIDTKFEHGSTSSFVDSEASMGKVTEQEGTEIDYFDHQHPLSFYEVIRKNESLLCHACRLEISDQAYVCKYGCPYYVHKACTKLSFVLLHPLHPQHSLKLIPYCFQFTCDECRECIDGFGYMCYACDFKLDVKCATLSVSKNESQRPKEIERRSKLCPFNQHHRLNFSNFGSGLWYYHDCHFCGQGILGPSYGCFNCGYDLHESCLGFPLEMQLHFHPVHNLRLICFLEKSCLVCKYAFYKKIRYSCLQCDLHLHPYCAKSLKRMVKSKSHVHNLYYFGPTARSNFYDEGKTCDECKERFSYAPFYFCMECGIKLHIKCAVPHSVKSKYHIHPFTLKDQSMEEDLGEYYCDICEEERDPQHHSYYCAECEGLFLAHIDCVLNSVEENAEAEEPSTNLASDFEHT</sequence>
<dbReference type="InterPro" id="IPR002219">
    <property type="entry name" value="PKC_DAG/PE"/>
</dbReference>
<feature type="domain" description="Phorbol-ester/DAG-type" evidence="5">
    <location>
        <begin position="9"/>
        <end position="57"/>
    </location>
</feature>
<dbReference type="GeneID" id="111277537"/>
<dbReference type="SUPFAM" id="SSF57889">
    <property type="entry name" value="Cysteine-rich domain"/>
    <property type="match status" value="7"/>
</dbReference>
<dbReference type="Proteomes" id="UP000515121">
    <property type="component" value="Unplaced"/>
</dbReference>
<keyword evidence="3" id="KW-0863">Zinc-finger</keyword>
<evidence type="ECO:0000256" key="1">
    <source>
        <dbReference type="ARBA" id="ARBA00022723"/>
    </source>
</evidence>